<feature type="domain" description="F-box" evidence="4">
    <location>
        <begin position="5"/>
        <end position="53"/>
    </location>
</feature>
<dbReference type="PROSITE" id="PS50088">
    <property type="entry name" value="ANK_REPEAT"/>
    <property type="match status" value="3"/>
</dbReference>
<comment type="caution">
    <text evidence="5">The sequence shown here is derived from an EMBL/GenBank/DDBJ whole genome shotgun (WGS) entry which is preliminary data.</text>
</comment>
<dbReference type="InterPro" id="IPR036770">
    <property type="entry name" value="Ankyrin_rpt-contain_sf"/>
</dbReference>
<evidence type="ECO:0000256" key="2">
    <source>
        <dbReference type="ARBA" id="ARBA00023043"/>
    </source>
</evidence>
<feature type="repeat" description="ANK" evidence="3">
    <location>
        <begin position="273"/>
        <end position="305"/>
    </location>
</feature>
<dbReference type="Proteomes" id="UP001447188">
    <property type="component" value="Unassembled WGS sequence"/>
</dbReference>
<dbReference type="PROSITE" id="PS50297">
    <property type="entry name" value="ANK_REP_REGION"/>
    <property type="match status" value="3"/>
</dbReference>
<dbReference type="PROSITE" id="PS50181">
    <property type="entry name" value="FBOX"/>
    <property type="match status" value="1"/>
</dbReference>
<feature type="repeat" description="ANK" evidence="3">
    <location>
        <begin position="239"/>
        <end position="272"/>
    </location>
</feature>
<dbReference type="SUPFAM" id="SSF81383">
    <property type="entry name" value="F-box domain"/>
    <property type="match status" value="1"/>
</dbReference>
<proteinExistence type="predicted"/>
<dbReference type="Pfam" id="PF12796">
    <property type="entry name" value="Ank_2"/>
    <property type="match status" value="1"/>
</dbReference>
<accession>A0ABR3G7S9</accession>
<evidence type="ECO:0000256" key="3">
    <source>
        <dbReference type="PROSITE-ProRule" id="PRU00023"/>
    </source>
</evidence>
<organism evidence="5 6">
    <name type="scientific">Discina gigas</name>
    <dbReference type="NCBI Taxonomy" id="1032678"/>
    <lineage>
        <taxon>Eukaryota</taxon>
        <taxon>Fungi</taxon>
        <taxon>Dikarya</taxon>
        <taxon>Ascomycota</taxon>
        <taxon>Pezizomycotina</taxon>
        <taxon>Pezizomycetes</taxon>
        <taxon>Pezizales</taxon>
        <taxon>Discinaceae</taxon>
        <taxon>Discina</taxon>
    </lineage>
</organism>
<sequence length="340" mass="37376">MNQATFPLLAFPNEILGCIASHLGRYSLYSLQRTCRRLSGVTVPHLRRAFVENRNRIIVFTARRNDAVGMQRAIDCGATVPYLGLLQESVRYGWDNTTRLLLALGTFFEVDIALQFVLVVTNRYINVTRVMLDHGVSADALSRALYPAVLSNSMEMMELLLAYGADVTTIANPKRSFLAAIRKGNIPMVKVFLDAGMLSQMTPCPRNGDPVHVVAQLGTVEMMGLLLEHGASVDAKGKHGSTPLHQTVICAGREAMLRFLLDNAADMNLLNGGGYSPLHLAVCRGNIEAVRILLEYGADVGSVKMHQWEPVRVRESGRQSLGRSEDVKRVLVEFGVILDG</sequence>
<dbReference type="PANTHER" id="PTHR24198:SF165">
    <property type="entry name" value="ANKYRIN REPEAT-CONTAINING PROTEIN-RELATED"/>
    <property type="match status" value="1"/>
</dbReference>
<dbReference type="InterPro" id="IPR002110">
    <property type="entry name" value="Ankyrin_rpt"/>
</dbReference>
<dbReference type="Gene3D" id="1.25.40.20">
    <property type="entry name" value="Ankyrin repeat-containing domain"/>
    <property type="match status" value="1"/>
</dbReference>
<gene>
    <name evidence="5" type="ORF">Q9L58_009208</name>
</gene>
<protein>
    <recommendedName>
        <fullName evidence="4">F-box domain-containing protein</fullName>
    </recommendedName>
</protein>
<evidence type="ECO:0000259" key="4">
    <source>
        <dbReference type="PROSITE" id="PS50181"/>
    </source>
</evidence>
<keyword evidence="1" id="KW-0677">Repeat</keyword>
<keyword evidence="6" id="KW-1185">Reference proteome</keyword>
<reference evidence="5 6" key="1">
    <citation type="submission" date="2024-02" db="EMBL/GenBank/DDBJ databases">
        <title>Discinaceae phylogenomics.</title>
        <authorList>
            <person name="Dirks A.C."/>
            <person name="James T.Y."/>
        </authorList>
    </citation>
    <scope>NUCLEOTIDE SEQUENCE [LARGE SCALE GENOMIC DNA]</scope>
    <source>
        <strain evidence="5 6">ACD0624</strain>
    </source>
</reference>
<name>A0ABR3G7S9_9PEZI</name>
<dbReference type="EMBL" id="JBBBZM010000200">
    <property type="protein sequence ID" value="KAL0631923.1"/>
    <property type="molecule type" value="Genomic_DNA"/>
</dbReference>
<keyword evidence="2 3" id="KW-0040">ANK repeat</keyword>
<dbReference type="InterPro" id="IPR001810">
    <property type="entry name" value="F-box_dom"/>
</dbReference>
<dbReference type="SMART" id="SM00248">
    <property type="entry name" value="ANK"/>
    <property type="match status" value="4"/>
</dbReference>
<feature type="repeat" description="ANK" evidence="3">
    <location>
        <begin position="206"/>
        <end position="238"/>
    </location>
</feature>
<evidence type="ECO:0000313" key="5">
    <source>
        <dbReference type="EMBL" id="KAL0631923.1"/>
    </source>
</evidence>
<dbReference type="SUPFAM" id="SSF48403">
    <property type="entry name" value="Ankyrin repeat"/>
    <property type="match status" value="1"/>
</dbReference>
<evidence type="ECO:0000313" key="6">
    <source>
        <dbReference type="Proteomes" id="UP001447188"/>
    </source>
</evidence>
<dbReference type="PANTHER" id="PTHR24198">
    <property type="entry name" value="ANKYRIN REPEAT AND PROTEIN KINASE DOMAIN-CONTAINING PROTEIN"/>
    <property type="match status" value="1"/>
</dbReference>
<evidence type="ECO:0000256" key="1">
    <source>
        <dbReference type="ARBA" id="ARBA00022737"/>
    </source>
</evidence>
<dbReference type="InterPro" id="IPR036047">
    <property type="entry name" value="F-box-like_dom_sf"/>
</dbReference>
<dbReference type="CDD" id="cd09917">
    <property type="entry name" value="F-box_SF"/>
    <property type="match status" value="1"/>
</dbReference>